<evidence type="ECO:0000313" key="3">
    <source>
        <dbReference type="EMBL" id="NYT51168.1"/>
    </source>
</evidence>
<dbReference type="RefSeq" id="WP_180157790.1">
    <property type="nucleotide sequence ID" value="NZ_JACCEM010000010.1"/>
</dbReference>
<gene>
    <name evidence="3" type="ORF">H0A72_17780</name>
</gene>
<reference evidence="3 4" key="1">
    <citation type="submission" date="2020-07" db="EMBL/GenBank/DDBJ databases">
        <title>Taxonomic revisions and descriptions of new bacterial species based on genomic comparisons in the high-G+C-content subgroup of the family Alcaligenaceae.</title>
        <authorList>
            <person name="Szabo A."/>
            <person name="Felfoldi T."/>
        </authorList>
    </citation>
    <scope>NUCLEOTIDE SEQUENCE [LARGE SCALE GENOMIC DNA]</scope>
    <source>
        <strain evidence="3 4">LMG 24012</strain>
    </source>
</reference>
<dbReference type="Proteomes" id="UP000559809">
    <property type="component" value="Unassembled WGS sequence"/>
</dbReference>
<evidence type="ECO:0000259" key="2">
    <source>
        <dbReference type="SMART" id="SM00867"/>
    </source>
</evidence>
<dbReference type="EMBL" id="JACCEM010000010">
    <property type="protein sequence ID" value="NYT51168.1"/>
    <property type="molecule type" value="Genomic_DNA"/>
</dbReference>
<organism evidence="3 4">
    <name type="scientific">Parapusillimonas granuli</name>
    <dbReference type="NCBI Taxonomy" id="380911"/>
    <lineage>
        <taxon>Bacteria</taxon>
        <taxon>Pseudomonadati</taxon>
        <taxon>Pseudomonadota</taxon>
        <taxon>Betaproteobacteria</taxon>
        <taxon>Burkholderiales</taxon>
        <taxon>Alcaligenaceae</taxon>
        <taxon>Parapusillimonas</taxon>
    </lineage>
</organism>
<dbReference type="SMART" id="SM00867">
    <property type="entry name" value="YceI"/>
    <property type="match status" value="1"/>
</dbReference>
<sequence length="189" mass="19803">MTTFLRNGAFAAALAFAAAGPAGAAQYRQVDTAASKVGFAYSQMSVGMEGGFGKLEVPEFHFDPAAPDTARVVARIPLSSIDAGYQEANAELAKPEWLDTGAHPAASFTSSKVEALGGNRYQVSGTLSIKGKSQDVSAPFTFKEEGGNAVFDGAFEFKRADFGVGEGAWGDFGIVANEIRIKFHVVAKP</sequence>
<protein>
    <submittedName>
        <fullName evidence="3">YceI family protein</fullName>
    </submittedName>
</protein>
<keyword evidence="1" id="KW-0732">Signal</keyword>
<feature type="chain" id="PRO_5032654443" evidence="1">
    <location>
        <begin position="25"/>
        <end position="189"/>
    </location>
</feature>
<dbReference type="PANTHER" id="PTHR34406">
    <property type="entry name" value="PROTEIN YCEI"/>
    <property type="match status" value="1"/>
</dbReference>
<dbReference type="InterPro" id="IPR007372">
    <property type="entry name" value="Lipid/polyisoprenoid-bd_YceI"/>
</dbReference>
<evidence type="ECO:0000313" key="4">
    <source>
        <dbReference type="Proteomes" id="UP000559809"/>
    </source>
</evidence>
<feature type="signal peptide" evidence="1">
    <location>
        <begin position="1"/>
        <end position="24"/>
    </location>
</feature>
<keyword evidence="4" id="KW-1185">Reference proteome</keyword>
<dbReference type="SUPFAM" id="SSF101874">
    <property type="entry name" value="YceI-like"/>
    <property type="match status" value="1"/>
</dbReference>
<comment type="caution">
    <text evidence="3">The sequence shown here is derived from an EMBL/GenBank/DDBJ whole genome shotgun (WGS) entry which is preliminary data.</text>
</comment>
<name>A0A853G1K4_9BURK</name>
<accession>A0A853G1K4</accession>
<dbReference type="InterPro" id="IPR036761">
    <property type="entry name" value="TTHA0802/YceI-like_sf"/>
</dbReference>
<dbReference type="Pfam" id="PF04264">
    <property type="entry name" value="YceI"/>
    <property type="match status" value="1"/>
</dbReference>
<proteinExistence type="predicted"/>
<feature type="domain" description="Lipid/polyisoprenoid-binding YceI-like" evidence="2">
    <location>
        <begin position="27"/>
        <end position="188"/>
    </location>
</feature>
<dbReference type="Gene3D" id="2.40.128.110">
    <property type="entry name" value="Lipid/polyisoprenoid-binding, YceI-like"/>
    <property type="match status" value="1"/>
</dbReference>
<dbReference type="PANTHER" id="PTHR34406:SF1">
    <property type="entry name" value="PROTEIN YCEI"/>
    <property type="match status" value="1"/>
</dbReference>
<dbReference type="AlphaFoldDB" id="A0A853G1K4"/>
<evidence type="ECO:0000256" key="1">
    <source>
        <dbReference type="SAM" id="SignalP"/>
    </source>
</evidence>